<accession>A0A4U5NWU2</accession>
<reference evidence="2 3" key="2">
    <citation type="journal article" date="2019" name="G3 (Bethesda)">
        <title>Hybrid Assembly of the Genome of the Entomopathogenic Nematode Steinernema carpocapsae Identifies the X-Chromosome.</title>
        <authorList>
            <person name="Serra L."/>
            <person name="Macchietto M."/>
            <person name="Macias-Munoz A."/>
            <person name="McGill C.J."/>
            <person name="Rodriguez I.M."/>
            <person name="Rodriguez B."/>
            <person name="Murad R."/>
            <person name="Mortazavi A."/>
        </authorList>
    </citation>
    <scope>NUCLEOTIDE SEQUENCE [LARGE SCALE GENOMIC DNA]</scope>
    <source>
        <strain evidence="2 3">ALL</strain>
    </source>
</reference>
<keyword evidence="1" id="KW-0732">Signal</keyword>
<organism evidence="2 3">
    <name type="scientific">Steinernema carpocapsae</name>
    <name type="common">Entomopathogenic nematode</name>
    <dbReference type="NCBI Taxonomy" id="34508"/>
    <lineage>
        <taxon>Eukaryota</taxon>
        <taxon>Metazoa</taxon>
        <taxon>Ecdysozoa</taxon>
        <taxon>Nematoda</taxon>
        <taxon>Chromadorea</taxon>
        <taxon>Rhabditida</taxon>
        <taxon>Tylenchina</taxon>
        <taxon>Panagrolaimomorpha</taxon>
        <taxon>Strongyloidoidea</taxon>
        <taxon>Steinernematidae</taxon>
        <taxon>Steinernema</taxon>
    </lineage>
</organism>
<comment type="caution">
    <text evidence="2">The sequence shown here is derived from an EMBL/GenBank/DDBJ whole genome shotgun (WGS) entry which is preliminary data.</text>
</comment>
<keyword evidence="3" id="KW-1185">Reference proteome</keyword>
<evidence type="ECO:0000313" key="3">
    <source>
        <dbReference type="Proteomes" id="UP000298663"/>
    </source>
</evidence>
<protein>
    <recommendedName>
        <fullName evidence="4">WAP domain-containing protein</fullName>
    </recommendedName>
</protein>
<dbReference type="AlphaFoldDB" id="A0A4U5NWU2"/>
<sequence length="70" mass="7920">MDRRLVFVVVLIIAILSSSLFSESESRRVKPKTSESGSRFVEYANETETCEPPCEEGSHCLDNHCEIIML</sequence>
<reference evidence="2 3" key="1">
    <citation type="journal article" date="2015" name="Genome Biol.">
        <title>Comparative genomics of Steinernema reveals deeply conserved gene regulatory networks.</title>
        <authorList>
            <person name="Dillman A.R."/>
            <person name="Macchietto M."/>
            <person name="Porter C.F."/>
            <person name="Rogers A."/>
            <person name="Williams B."/>
            <person name="Antoshechkin I."/>
            <person name="Lee M.M."/>
            <person name="Goodwin Z."/>
            <person name="Lu X."/>
            <person name="Lewis E.E."/>
            <person name="Goodrich-Blair H."/>
            <person name="Stock S.P."/>
            <person name="Adams B.J."/>
            <person name="Sternberg P.W."/>
            <person name="Mortazavi A."/>
        </authorList>
    </citation>
    <scope>NUCLEOTIDE SEQUENCE [LARGE SCALE GENOMIC DNA]</scope>
    <source>
        <strain evidence="2 3">ALL</strain>
    </source>
</reference>
<gene>
    <name evidence="2" type="ORF">L596_012077</name>
</gene>
<evidence type="ECO:0000256" key="1">
    <source>
        <dbReference type="SAM" id="SignalP"/>
    </source>
</evidence>
<evidence type="ECO:0008006" key="4">
    <source>
        <dbReference type="Google" id="ProtNLM"/>
    </source>
</evidence>
<feature type="chain" id="PRO_5020720228" description="WAP domain-containing protein" evidence="1">
    <location>
        <begin position="27"/>
        <end position="70"/>
    </location>
</feature>
<dbReference type="EMBL" id="AZBU02000003">
    <property type="protein sequence ID" value="TKR87723.1"/>
    <property type="molecule type" value="Genomic_DNA"/>
</dbReference>
<evidence type="ECO:0000313" key="2">
    <source>
        <dbReference type="EMBL" id="TKR87723.1"/>
    </source>
</evidence>
<feature type="signal peptide" evidence="1">
    <location>
        <begin position="1"/>
        <end position="26"/>
    </location>
</feature>
<dbReference type="Proteomes" id="UP000298663">
    <property type="component" value="Unassembled WGS sequence"/>
</dbReference>
<name>A0A4U5NWU2_STECR</name>
<proteinExistence type="predicted"/>